<sequence>MSKKALECHISIGTYVHKFQLNVTRSVIIHDNKYTISFTQSTDEKYCVNVTRHGNYLKENEEETMKELDKLSQYDKKLSHAQQQTEKNIDTLLEEFKNKLVEEKEFDLTFLQNNEKLFAMMAGDLRVSQQGKKKLESHRSRTTIDVLHVVSEEFSFQIDNKKNYYLENLSWNVRLNLVDEIQETIKLDPEINKNYVSVKIEDIIFDQEKKQYTRKNNLIIRDVFLDDEWAHHPSKYKILRVHVEKVEGQYVCEYLKFSGSRYTRTYKVCQKTDADRIFLPKKYKQSDFAENELVLALYDYEFCKFRLGYVSFLHYNGDLEIYFDGLRQIVPTDQIWKISDLPERFRNLKH</sequence>
<proteinExistence type="predicted"/>
<reference evidence="1" key="1">
    <citation type="submission" date="2018-10" db="EMBL/GenBank/DDBJ databases">
        <title>Hidden diversity of soil giant viruses.</title>
        <authorList>
            <person name="Schulz F."/>
            <person name="Alteio L."/>
            <person name="Goudeau D."/>
            <person name="Ryan E.M."/>
            <person name="Malmstrom R.R."/>
            <person name="Blanchard J."/>
            <person name="Woyke T."/>
        </authorList>
    </citation>
    <scope>NUCLEOTIDE SEQUENCE</scope>
    <source>
        <strain evidence="1">DSV1</strain>
    </source>
</reference>
<name>A0A3G4ZSV0_9VIRU</name>
<dbReference type="EMBL" id="MK072042">
    <property type="protein sequence ID" value="AYV77394.1"/>
    <property type="molecule type" value="Genomic_DNA"/>
</dbReference>
<protein>
    <submittedName>
        <fullName evidence="1">Uncharacterized protein</fullName>
    </submittedName>
</protein>
<gene>
    <name evidence="1" type="ORF">Dasosvirus1_29</name>
</gene>
<evidence type="ECO:0000313" key="1">
    <source>
        <dbReference type="EMBL" id="AYV77394.1"/>
    </source>
</evidence>
<accession>A0A3G4ZSV0</accession>
<organism evidence="1">
    <name type="scientific">Dasosvirus sp</name>
    <dbReference type="NCBI Taxonomy" id="2487764"/>
    <lineage>
        <taxon>Viruses</taxon>
        <taxon>Varidnaviria</taxon>
        <taxon>Bamfordvirae</taxon>
        <taxon>Nucleocytoviricota</taxon>
        <taxon>Megaviricetes</taxon>
        <taxon>Imitervirales</taxon>
        <taxon>Mimiviridae</taxon>
        <taxon>Klosneuvirinae</taxon>
    </lineage>
</organism>